<gene>
    <name evidence="1" type="ORF">JZM24_15400</name>
</gene>
<evidence type="ECO:0000313" key="1">
    <source>
        <dbReference type="EMBL" id="MBT9433155.1"/>
    </source>
</evidence>
<name>A0ABS5YF88_9GAMM</name>
<evidence type="ECO:0000313" key="2">
    <source>
        <dbReference type="Proteomes" id="UP000811282"/>
    </source>
</evidence>
<organism evidence="1 2">
    <name type="scientific">Candidatus Sodalis endolongispinus</name>
    <dbReference type="NCBI Taxonomy" id="2812662"/>
    <lineage>
        <taxon>Bacteria</taxon>
        <taxon>Pseudomonadati</taxon>
        <taxon>Pseudomonadota</taxon>
        <taxon>Gammaproteobacteria</taxon>
        <taxon>Enterobacterales</taxon>
        <taxon>Bruguierivoracaceae</taxon>
        <taxon>Sodalis</taxon>
    </lineage>
</organism>
<dbReference type="EMBL" id="JAFJYC010000002">
    <property type="protein sequence ID" value="MBT9433155.1"/>
    <property type="molecule type" value="Genomic_DNA"/>
</dbReference>
<dbReference type="RefSeq" id="WP_215670751.1">
    <property type="nucleotide sequence ID" value="NZ_JAFJYC010000002.1"/>
</dbReference>
<protein>
    <submittedName>
        <fullName evidence="1">Uncharacterized protein</fullName>
    </submittedName>
</protein>
<proteinExistence type="predicted"/>
<accession>A0ABS5YF88</accession>
<keyword evidence="2" id="KW-1185">Reference proteome</keyword>
<reference evidence="1 2" key="1">
    <citation type="journal article" date="2021" name="Genome Biol. Evol.">
        <title>The evolution of interdependence in a four-way mealybug symbiosis.</title>
        <authorList>
            <person name="Garber A.I."/>
            <person name="Kupper M."/>
            <person name="Laetsch D.R."/>
            <person name="Weldon S.R."/>
            <person name="Ladinsky M.S."/>
            <person name="Bjorkman P.J."/>
            <person name="McCutcheon J.P."/>
        </authorList>
    </citation>
    <scope>NUCLEOTIDE SEQUENCE [LARGE SCALE GENOMIC DNA]</scope>
    <source>
        <strain evidence="1">SOD</strain>
    </source>
</reference>
<dbReference type="Proteomes" id="UP000811282">
    <property type="component" value="Unassembled WGS sequence"/>
</dbReference>
<comment type="caution">
    <text evidence="1">The sequence shown here is derived from an EMBL/GenBank/DDBJ whole genome shotgun (WGS) entry which is preliminary data.</text>
</comment>
<sequence length="51" mass="6049">MAKTLKVTLPPFKEKPLARMLYNYYPQVRGRFLMQNADSFSQIIMELVDRV</sequence>